<feature type="transmembrane region" description="Helical" evidence="1">
    <location>
        <begin position="88"/>
        <end position="107"/>
    </location>
</feature>
<evidence type="ECO:0000259" key="2">
    <source>
        <dbReference type="Pfam" id="PF07853"/>
    </source>
</evidence>
<protein>
    <submittedName>
        <fullName evidence="3">Uncharacterized membrane protein</fullName>
    </submittedName>
</protein>
<organism evidence="3 4">
    <name type="scientific">Marinilactibacillus piezotolerans</name>
    <dbReference type="NCBI Taxonomy" id="258723"/>
    <lineage>
        <taxon>Bacteria</taxon>
        <taxon>Bacillati</taxon>
        <taxon>Bacillota</taxon>
        <taxon>Bacilli</taxon>
        <taxon>Lactobacillales</taxon>
        <taxon>Carnobacteriaceae</taxon>
        <taxon>Marinilactibacillus</taxon>
    </lineage>
</organism>
<reference evidence="4" key="1">
    <citation type="submission" date="2016-10" db="EMBL/GenBank/DDBJ databases">
        <authorList>
            <person name="Varghese N."/>
            <person name="Submissions S."/>
        </authorList>
    </citation>
    <scope>NUCLEOTIDE SEQUENCE [LARGE SCALE GENOMIC DNA]</scope>
    <source>
        <strain evidence="4">DSM 16108</strain>
    </source>
</reference>
<dbReference type="PANTHER" id="PTHR37810">
    <property type="entry name" value="IMMUNITY PROTEIN SDPI"/>
    <property type="match status" value="1"/>
</dbReference>
<sequence>MINFRKQTLIITTLVCLLPIVLGVFMYRDLPDQIPVHWNAAGEIDNYMSKPWAIFGLPVFFAVINIISITAITNDPKRQNQSKWMKRMIIWLVPALSVILLPISLFISIGISISVPFVVTLLISILFIVIGNYLPKSRQNYTIGIKLPWTLHDADNWNKTHRLGGVCFIAGGIIIFISNLFQLGSQPGLLHFIITISTIILMILVPTVYSFILYRKDPS</sequence>
<dbReference type="OrthoDB" id="9808690at2"/>
<feature type="transmembrane region" description="Helical" evidence="1">
    <location>
        <begin position="47"/>
        <end position="67"/>
    </location>
</feature>
<name>A0A1I3ZGB7_9LACT</name>
<evidence type="ECO:0000256" key="1">
    <source>
        <dbReference type="SAM" id="Phobius"/>
    </source>
</evidence>
<dbReference type="PIRSF" id="PIRSF038959">
    <property type="entry name" value="SdpI"/>
    <property type="match status" value="1"/>
</dbReference>
<evidence type="ECO:0000313" key="3">
    <source>
        <dbReference type="EMBL" id="SFK42619.1"/>
    </source>
</evidence>
<keyword evidence="1" id="KW-1133">Transmembrane helix</keyword>
<keyword evidence="1" id="KW-0472">Membrane</keyword>
<dbReference type="InterPro" id="IPR012867">
    <property type="entry name" value="DUF1648"/>
</dbReference>
<dbReference type="PANTHER" id="PTHR37810:SF5">
    <property type="entry name" value="IMMUNITY PROTEIN SDPI"/>
    <property type="match status" value="1"/>
</dbReference>
<dbReference type="Pfam" id="PF13630">
    <property type="entry name" value="SdpI"/>
    <property type="match status" value="1"/>
</dbReference>
<keyword evidence="4" id="KW-1185">Reference proteome</keyword>
<feature type="transmembrane region" description="Helical" evidence="1">
    <location>
        <begin position="9"/>
        <end position="27"/>
    </location>
</feature>
<dbReference type="InterPro" id="IPR026272">
    <property type="entry name" value="SdpI"/>
</dbReference>
<feature type="transmembrane region" description="Helical" evidence="1">
    <location>
        <begin position="163"/>
        <end position="183"/>
    </location>
</feature>
<dbReference type="RefSeq" id="WP_091898045.1">
    <property type="nucleotide sequence ID" value="NZ_FOSJ01000033.1"/>
</dbReference>
<gene>
    <name evidence="3" type="ORF">SAMN04488569_10334</name>
</gene>
<accession>A0A1I3ZGB7</accession>
<dbReference type="GO" id="GO:0009636">
    <property type="term" value="P:response to toxic substance"/>
    <property type="evidence" value="ECO:0007669"/>
    <property type="project" value="TreeGrafter"/>
</dbReference>
<dbReference type="EMBL" id="FOSJ01000033">
    <property type="protein sequence ID" value="SFK42619.1"/>
    <property type="molecule type" value="Genomic_DNA"/>
</dbReference>
<dbReference type="InterPro" id="IPR025962">
    <property type="entry name" value="SdpI/YhfL"/>
</dbReference>
<dbReference type="Pfam" id="PF07853">
    <property type="entry name" value="DUF1648"/>
    <property type="match status" value="1"/>
</dbReference>
<keyword evidence="1" id="KW-0812">Transmembrane</keyword>
<feature type="transmembrane region" description="Helical" evidence="1">
    <location>
        <begin position="189"/>
        <end position="214"/>
    </location>
</feature>
<evidence type="ECO:0000313" key="4">
    <source>
        <dbReference type="Proteomes" id="UP000199589"/>
    </source>
</evidence>
<dbReference type="Proteomes" id="UP000199589">
    <property type="component" value="Unassembled WGS sequence"/>
</dbReference>
<feature type="domain" description="DUF1648" evidence="2">
    <location>
        <begin position="14"/>
        <end position="61"/>
    </location>
</feature>
<proteinExistence type="predicted"/>
<feature type="transmembrane region" description="Helical" evidence="1">
    <location>
        <begin position="113"/>
        <end position="134"/>
    </location>
</feature>
<dbReference type="AlphaFoldDB" id="A0A1I3ZGB7"/>